<keyword evidence="1 2" id="KW-0479">Metal-binding</keyword>
<name>A0A518CHY2_9PLAN</name>
<dbReference type="GO" id="GO:0046872">
    <property type="term" value="F:metal ion binding"/>
    <property type="evidence" value="ECO:0007669"/>
    <property type="project" value="UniProtKB-KW"/>
</dbReference>
<dbReference type="PANTHER" id="PTHR34217:SF1">
    <property type="entry name" value="CARBOXYPEPTIDASE 1"/>
    <property type="match status" value="1"/>
</dbReference>
<dbReference type="Proteomes" id="UP000317178">
    <property type="component" value="Chromosome"/>
</dbReference>
<dbReference type="GO" id="GO:0004181">
    <property type="term" value="F:metallocarboxypeptidase activity"/>
    <property type="evidence" value="ECO:0007669"/>
    <property type="project" value="UniProtKB-UniRule"/>
</dbReference>
<dbReference type="InterPro" id="IPR001333">
    <property type="entry name" value="Peptidase_M32_Taq"/>
</dbReference>
<gene>
    <name evidence="4" type="ORF">Pla110_05250</name>
</gene>
<proteinExistence type="inferred from homology"/>
<dbReference type="OrthoDB" id="9772308at2"/>
<dbReference type="EMBL" id="CP036281">
    <property type="protein sequence ID" value="QDU78821.1"/>
    <property type="molecule type" value="Genomic_DNA"/>
</dbReference>
<comment type="cofactor">
    <cofactor evidence="2">
        <name>Zn(2+)</name>
        <dbReference type="ChEBI" id="CHEBI:29105"/>
    </cofactor>
    <text evidence="2">Binds 1 zinc ion per subunit.</text>
</comment>
<dbReference type="PIRSF" id="PIRSF006615">
    <property type="entry name" value="Zn_crbxpep_Taq"/>
    <property type="match status" value="1"/>
</dbReference>
<dbReference type="PANTHER" id="PTHR34217">
    <property type="entry name" value="METAL-DEPENDENT CARBOXYPEPTIDASE"/>
    <property type="match status" value="1"/>
</dbReference>
<reference evidence="4 5" key="1">
    <citation type="submission" date="2019-02" db="EMBL/GenBank/DDBJ databases">
        <title>Deep-cultivation of Planctomycetes and their phenomic and genomic characterization uncovers novel biology.</title>
        <authorList>
            <person name="Wiegand S."/>
            <person name="Jogler M."/>
            <person name="Boedeker C."/>
            <person name="Pinto D."/>
            <person name="Vollmers J."/>
            <person name="Rivas-Marin E."/>
            <person name="Kohn T."/>
            <person name="Peeters S.H."/>
            <person name="Heuer A."/>
            <person name="Rast P."/>
            <person name="Oberbeckmann S."/>
            <person name="Bunk B."/>
            <person name="Jeske O."/>
            <person name="Meyerdierks A."/>
            <person name="Storesund J.E."/>
            <person name="Kallscheuer N."/>
            <person name="Luecker S."/>
            <person name="Lage O.M."/>
            <person name="Pohl T."/>
            <person name="Merkel B.J."/>
            <person name="Hornburger P."/>
            <person name="Mueller R.-W."/>
            <person name="Bruemmer F."/>
            <person name="Labrenz M."/>
            <person name="Spormann A.M."/>
            <person name="Op den Camp H."/>
            <person name="Overmann J."/>
            <person name="Amann R."/>
            <person name="Jetten M.S.M."/>
            <person name="Mascher T."/>
            <person name="Medema M.H."/>
            <person name="Devos D.P."/>
            <person name="Kaster A.-K."/>
            <person name="Ovreas L."/>
            <person name="Rohde M."/>
            <person name="Galperin M.Y."/>
            <person name="Jogler C."/>
        </authorList>
    </citation>
    <scope>NUCLEOTIDE SEQUENCE [LARGE SCALE GENOMIC DNA]</scope>
    <source>
        <strain evidence="4 5">Pla110</strain>
    </source>
</reference>
<evidence type="ECO:0000313" key="4">
    <source>
        <dbReference type="EMBL" id="QDU78821.1"/>
    </source>
</evidence>
<dbReference type="EC" id="3.4.17.19" evidence="1"/>
<evidence type="ECO:0000313" key="5">
    <source>
        <dbReference type="Proteomes" id="UP000317178"/>
    </source>
</evidence>
<sequence length="507" mass="57311">MTTTNIPPAYDRMVELLREKAVLNSCGSLLGWDEQTYMPPAGGEHRANQLALLAGLTHERATTPELGGLLGELKEFEESAGSESVLAVNIRAARRDYDRATQLPRKLVEEMTREISLAQQKWVAARKQADFSIFQKSLESIIRLKREEASILKKEGETLYDALLDEYEPGMRAEQVQALFDPLREGVIKLLQQIKDSSVEPKTEILKRSYPTDRQHELGQAAAAQIGFDFERGRLDTTAHPFCSEIGPGDCRLTTRYFENFFNSGFFGILHEAGHGMYEQGLNVEQYGLAMGLSVSLGIHESQSLLWENFVGRSRPFWNHFYPKVQGMYPESLNGVSLDEFYTAINDVRPSYIRVEADELTYNLHIMLRFELEQKLLAGELEAADVPEVWNSRFTEYLGVTPENDAQGCLQDIHWSAGLMGYFPTYALGKMYSAQFFKAAQNEIPDLSDLIANGEFGELKSWLNKNIHDRGQQYQARDLVKVVTGNELSEKPLLEALGTKYGEIYGF</sequence>
<dbReference type="Pfam" id="PF02074">
    <property type="entry name" value="Peptidase_M32"/>
    <property type="match status" value="1"/>
</dbReference>
<comment type="similarity">
    <text evidence="1">Belongs to the peptidase M32 family.</text>
</comment>
<evidence type="ECO:0000256" key="3">
    <source>
        <dbReference type="PIRSR" id="PIRSR006615-2"/>
    </source>
</evidence>
<dbReference type="Gene3D" id="1.10.1370.30">
    <property type="match status" value="1"/>
</dbReference>
<organism evidence="4 5">
    <name type="scientific">Polystyrenella longa</name>
    <dbReference type="NCBI Taxonomy" id="2528007"/>
    <lineage>
        <taxon>Bacteria</taxon>
        <taxon>Pseudomonadati</taxon>
        <taxon>Planctomycetota</taxon>
        <taxon>Planctomycetia</taxon>
        <taxon>Planctomycetales</taxon>
        <taxon>Planctomycetaceae</taxon>
        <taxon>Polystyrenella</taxon>
    </lineage>
</organism>
<feature type="binding site" evidence="2">
    <location>
        <position position="271"/>
    </location>
    <ligand>
        <name>Zn(2+)</name>
        <dbReference type="ChEBI" id="CHEBI:29105"/>
        <note>catalytic</note>
    </ligand>
</feature>
<keyword evidence="1 4" id="KW-0121">Carboxypeptidase</keyword>
<feature type="binding site" evidence="2">
    <location>
        <position position="301"/>
    </location>
    <ligand>
        <name>Zn(2+)</name>
        <dbReference type="ChEBI" id="CHEBI:29105"/>
        <note>catalytic</note>
    </ligand>
</feature>
<dbReference type="PROSITE" id="PS52034">
    <property type="entry name" value="PEPTIDASE_M32"/>
    <property type="match status" value="1"/>
</dbReference>
<comment type="function">
    <text evidence="1">Broad specificity carboxypetidase that releases amino acids sequentially from the C-terminus, including neutral, aromatic, polar and basic residues.</text>
</comment>
<protein>
    <recommendedName>
        <fullName evidence="1">Metal-dependent carboxypeptidase</fullName>
        <ecNumber evidence="1">3.4.17.19</ecNumber>
    </recommendedName>
</protein>
<dbReference type="AlphaFoldDB" id="A0A518CHY2"/>
<comment type="catalytic activity">
    <reaction evidence="1">
        <text>Release of a C-terminal amino acid with broad specificity, except for -Pro.</text>
        <dbReference type="EC" id="3.4.17.19"/>
    </reaction>
</comment>
<dbReference type="PRINTS" id="PR00998">
    <property type="entry name" value="CRBOXYPTASET"/>
</dbReference>
<keyword evidence="1" id="KW-0482">Metalloprotease</keyword>
<evidence type="ECO:0000256" key="2">
    <source>
        <dbReference type="PIRSR" id="PIRSR006615-1"/>
    </source>
</evidence>
<keyword evidence="2" id="KW-0862">Zinc</keyword>
<dbReference type="GO" id="GO:0006508">
    <property type="term" value="P:proteolysis"/>
    <property type="evidence" value="ECO:0007669"/>
    <property type="project" value="UniProtKB-UniRule"/>
</dbReference>
<accession>A0A518CHY2</accession>
<keyword evidence="1 4" id="KW-0378">Hydrolase</keyword>
<dbReference type="SUPFAM" id="SSF55486">
    <property type="entry name" value="Metalloproteases ('zincins'), catalytic domain"/>
    <property type="match status" value="1"/>
</dbReference>
<dbReference type="KEGG" id="plon:Pla110_05250"/>
<keyword evidence="1" id="KW-0645">Protease</keyword>
<evidence type="ECO:0000256" key="1">
    <source>
        <dbReference type="PIRNR" id="PIRNR006615"/>
    </source>
</evidence>
<feature type="active site" description="Proton donor/acceptor" evidence="3">
    <location>
        <position position="272"/>
    </location>
</feature>
<keyword evidence="5" id="KW-1185">Reference proteome</keyword>
<feature type="binding site" evidence="2">
    <location>
        <position position="275"/>
    </location>
    <ligand>
        <name>Zn(2+)</name>
        <dbReference type="ChEBI" id="CHEBI:29105"/>
        <note>catalytic</note>
    </ligand>
</feature>
<dbReference type="CDD" id="cd06460">
    <property type="entry name" value="M32_Taq"/>
    <property type="match status" value="1"/>
</dbReference>